<dbReference type="EMBL" id="CACRTI010000020">
    <property type="protein sequence ID" value="VYT54462.1"/>
    <property type="molecule type" value="Genomic_DNA"/>
</dbReference>
<proteinExistence type="predicted"/>
<dbReference type="PANTHER" id="PTHR38442:SF1">
    <property type="entry name" value="INNER MEMBRANE PROTEIN"/>
    <property type="match status" value="1"/>
</dbReference>
<gene>
    <name evidence="2" type="ORF">CALFYP1_01408</name>
</gene>
<name>A0A6N2XJN0_CITAM</name>
<protein>
    <recommendedName>
        <fullName evidence="3">Inner membrane protein</fullName>
    </recommendedName>
</protein>
<evidence type="ECO:0000313" key="2">
    <source>
        <dbReference type="EMBL" id="VYT54462.1"/>
    </source>
</evidence>
<keyword evidence="1" id="KW-0472">Membrane</keyword>
<dbReference type="PANTHER" id="PTHR38442">
    <property type="entry name" value="INNER MEMBRANE PROTEIN-RELATED"/>
    <property type="match status" value="1"/>
</dbReference>
<evidence type="ECO:0000256" key="1">
    <source>
        <dbReference type="SAM" id="Phobius"/>
    </source>
</evidence>
<reference evidence="2" key="1">
    <citation type="submission" date="2019-11" db="EMBL/GenBank/DDBJ databases">
        <authorList>
            <person name="Feng L."/>
        </authorList>
    </citation>
    <scope>NUCLEOTIDE SEQUENCE</scope>
    <source>
        <strain evidence="2">CAmalonaticusLFYP1</strain>
    </source>
</reference>
<keyword evidence="1" id="KW-0812">Transmembrane</keyword>
<feature type="transmembrane region" description="Helical" evidence="1">
    <location>
        <begin position="35"/>
        <end position="56"/>
    </location>
</feature>
<accession>A0A6N2XJN0</accession>
<evidence type="ECO:0008006" key="3">
    <source>
        <dbReference type="Google" id="ProtNLM"/>
    </source>
</evidence>
<keyword evidence="1" id="KW-1133">Transmembrane helix</keyword>
<dbReference type="InterPro" id="IPR007383">
    <property type="entry name" value="DUF445"/>
</dbReference>
<dbReference type="Pfam" id="PF04286">
    <property type="entry name" value="DUF445"/>
    <property type="match status" value="1"/>
</dbReference>
<feature type="transmembrane region" description="Helical" evidence="1">
    <location>
        <begin position="420"/>
        <end position="439"/>
    </location>
</feature>
<dbReference type="AlphaFoldDB" id="A0A6N2XJN0"/>
<organism evidence="2">
    <name type="scientific">Citrobacter amalonaticus</name>
    <dbReference type="NCBI Taxonomy" id="35703"/>
    <lineage>
        <taxon>Bacteria</taxon>
        <taxon>Pseudomonadati</taxon>
        <taxon>Pseudomonadota</taxon>
        <taxon>Gammaproteobacteria</taxon>
        <taxon>Enterobacterales</taxon>
        <taxon>Enterobacteriaceae</taxon>
        <taxon>Citrobacter</taxon>
    </lineage>
</organism>
<feature type="transmembrane region" description="Helical" evidence="1">
    <location>
        <begin position="68"/>
        <end position="87"/>
    </location>
</feature>
<dbReference type="GO" id="GO:0005886">
    <property type="term" value="C:plasma membrane"/>
    <property type="evidence" value="ECO:0007669"/>
    <property type="project" value="TreeGrafter"/>
</dbReference>
<sequence length="452" mass="50956">MGQLDPRLIPGCFCTLPPSGSILKRMNKIAELKRAKLLALSLLLIAATTFVITLFLPPGFWVSGIKAIAEAAMVGALADWFAVVALFRRVPLPFISRHTAIIPRNKDRIGENLGQFVQEKFLDTQSLVALIRRHEPALLIGNWFSQPENAQRVGQHLLQIMSGFLELTDDARIQRLLKRAVHKAIDKVDLSGTSALMLESMTKNDRHQVLLDTLIAQLISLLQRDSSRTFIARQIVHWLETEHPLKAKILPTEWLGEHSAELVSEAVNSLLDDISHDRAHQIRHAFDRATFRLIDKLKNDPEMANRAESIKDYLKEDEAFNRYLGELWADLRQWLKQDINADDSRVKQRIAHAGQWFGETLIADDALRASLNGHLEQAAHRVAPEFAAFLTRHISDTVKSWDARDMSRQIELNIGKDLQFIRVNGTLVGGTIGLVLYLLSQLPSLLPALSTF</sequence>